<comment type="caution">
    <text evidence="2">The sequence shown here is derived from an EMBL/GenBank/DDBJ whole genome shotgun (WGS) entry which is preliminary data.</text>
</comment>
<organism evidence="2 3">
    <name type="scientific">Streptomyces spongiae</name>
    <dbReference type="NCBI Taxonomy" id="565072"/>
    <lineage>
        <taxon>Bacteria</taxon>
        <taxon>Bacillati</taxon>
        <taxon>Actinomycetota</taxon>
        <taxon>Actinomycetes</taxon>
        <taxon>Kitasatosporales</taxon>
        <taxon>Streptomycetaceae</taxon>
        <taxon>Streptomyces</taxon>
    </lineage>
</organism>
<dbReference type="PROSITE" id="PS51186">
    <property type="entry name" value="GNAT"/>
    <property type="match status" value="1"/>
</dbReference>
<sequence>MADFEATIRPATPRDLKAVADIYAHYVLHTVATFETTPPDVAHWERRLDDLTGRSLPFVVADLSGQVSGFAYAAPWRPKPAYRHTVEDTIYLTPAATGRGLGGALLREVIAGAARAGVRQMIAVIADTGSDASAALHRRCGFTDAGRLTGVGRKHGRWIDTLLLQRDLTAGDRDGTTAAW</sequence>
<dbReference type="CDD" id="cd04301">
    <property type="entry name" value="NAT_SF"/>
    <property type="match status" value="1"/>
</dbReference>
<dbReference type="Pfam" id="PF13420">
    <property type="entry name" value="Acetyltransf_4"/>
    <property type="match status" value="1"/>
</dbReference>
<dbReference type="PANTHER" id="PTHR43072:SF8">
    <property type="entry name" value="ACYLTRANSFERASE FABY-RELATED"/>
    <property type="match status" value="1"/>
</dbReference>
<dbReference type="AlphaFoldDB" id="A0A5N8XAG0"/>
<dbReference type="SUPFAM" id="SSF55729">
    <property type="entry name" value="Acyl-CoA N-acyltransferases (Nat)"/>
    <property type="match status" value="1"/>
</dbReference>
<dbReference type="EMBL" id="VJZC01000015">
    <property type="protein sequence ID" value="MPY56442.1"/>
    <property type="molecule type" value="Genomic_DNA"/>
</dbReference>
<protein>
    <submittedName>
        <fullName evidence="2">N-acetyltransferase</fullName>
    </submittedName>
</protein>
<dbReference type="Proteomes" id="UP000400924">
    <property type="component" value="Unassembled WGS sequence"/>
</dbReference>
<dbReference type="OrthoDB" id="3173333at2"/>
<evidence type="ECO:0000259" key="1">
    <source>
        <dbReference type="PROSITE" id="PS51186"/>
    </source>
</evidence>
<name>A0A5N8XAG0_9ACTN</name>
<dbReference type="GO" id="GO:0016747">
    <property type="term" value="F:acyltransferase activity, transferring groups other than amino-acyl groups"/>
    <property type="evidence" value="ECO:0007669"/>
    <property type="project" value="InterPro"/>
</dbReference>
<dbReference type="InterPro" id="IPR016181">
    <property type="entry name" value="Acyl_CoA_acyltransferase"/>
</dbReference>
<accession>A0A5N8XAG0</accession>
<feature type="domain" description="N-acetyltransferase" evidence="1">
    <location>
        <begin position="6"/>
        <end position="169"/>
    </location>
</feature>
<dbReference type="Gene3D" id="3.40.630.30">
    <property type="match status" value="1"/>
</dbReference>
<dbReference type="RefSeq" id="WP_152769904.1">
    <property type="nucleotide sequence ID" value="NZ_VJZC01000015.1"/>
</dbReference>
<reference evidence="2 3" key="1">
    <citation type="submission" date="2019-07" db="EMBL/GenBank/DDBJ databases">
        <title>New species of Amycolatopsis and Streptomyces.</title>
        <authorList>
            <person name="Duangmal K."/>
            <person name="Teo W.F.A."/>
            <person name="Lipun K."/>
        </authorList>
    </citation>
    <scope>NUCLEOTIDE SEQUENCE [LARGE SCALE GENOMIC DNA]</scope>
    <source>
        <strain evidence="2 3">NBRC 106415</strain>
    </source>
</reference>
<evidence type="ECO:0000313" key="2">
    <source>
        <dbReference type="EMBL" id="MPY56442.1"/>
    </source>
</evidence>
<gene>
    <name evidence="2" type="ORF">FNH08_04420</name>
</gene>
<keyword evidence="3" id="KW-1185">Reference proteome</keyword>
<proteinExistence type="predicted"/>
<keyword evidence="2" id="KW-0808">Transferase</keyword>
<evidence type="ECO:0000313" key="3">
    <source>
        <dbReference type="Proteomes" id="UP000400924"/>
    </source>
</evidence>
<dbReference type="InterPro" id="IPR000182">
    <property type="entry name" value="GNAT_dom"/>
</dbReference>
<dbReference type="PANTHER" id="PTHR43072">
    <property type="entry name" value="N-ACETYLTRANSFERASE"/>
    <property type="match status" value="1"/>
</dbReference>